<feature type="chain" id="PRO_5047430619" description="Lipocalin-like domain-containing protein" evidence="1">
    <location>
        <begin position="23"/>
        <end position="178"/>
    </location>
</feature>
<dbReference type="PROSITE" id="PS51257">
    <property type="entry name" value="PROKAR_LIPOPROTEIN"/>
    <property type="match status" value="1"/>
</dbReference>
<feature type="signal peptide" evidence="1">
    <location>
        <begin position="1"/>
        <end position="22"/>
    </location>
</feature>
<dbReference type="EMBL" id="CP116221">
    <property type="protein sequence ID" value="WCO03028.1"/>
    <property type="molecule type" value="Genomic_DNA"/>
</dbReference>
<keyword evidence="3" id="KW-1185">Reference proteome</keyword>
<dbReference type="RefSeq" id="WP_249995745.1">
    <property type="nucleotide sequence ID" value="NZ_CP116221.1"/>
</dbReference>
<keyword evidence="1" id="KW-0732">Signal</keyword>
<evidence type="ECO:0000313" key="2">
    <source>
        <dbReference type="EMBL" id="WCO03028.1"/>
    </source>
</evidence>
<evidence type="ECO:0000256" key="1">
    <source>
        <dbReference type="SAM" id="SignalP"/>
    </source>
</evidence>
<dbReference type="Proteomes" id="UP001202717">
    <property type="component" value="Chromosome"/>
</dbReference>
<proteinExistence type="predicted"/>
<sequence length="178" mass="19577">MKMYQPKRSVLLLMLIAVTAFSSCSKDDDGGGDNGLDGIPSGEIVAKNLRNETLTGFSTLGRNEGSQKWWSHAVSDFNFSGCGQDSEDYSVTDLGYYAFYPDGTMHQKNSIDGEPFYLQEWEWTNPNKTAVYVRGDTSVGFTVTYLNDNNVVYGASQSIGGGCTIVSYEQLGNPHFED</sequence>
<evidence type="ECO:0008006" key="4">
    <source>
        <dbReference type="Google" id="ProtNLM"/>
    </source>
</evidence>
<protein>
    <recommendedName>
        <fullName evidence="4">Lipocalin-like domain-containing protein</fullName>
    </recommendedName>
</protein>
<organism evidence="2 3">
    <name type="scientific">Psychroserpens ponticola</name>
    <dbReference type="NCBI Taxonomy" id="2932268"/>
    <lineage>
        <taxon>Bacteria</taxon>
        <taxon>Pseudomonadati</taxon>
        <taxon>Bacteroidota</taxon>
        <taxon>Flavobacteriia</taxon>
        <taxon>Flavobacteriales</taxon>
        <taxon>Flavobacteriaceae</taxon>
        <taxon>Psychroserpens</taxon>
    </lineage>
</organism>
<name>A0ABY7S1M2_9FLAO</name>
<evidence type="ECO:0000313" key="3">
    <source>
        <dbReference type="Proteomes" id="UP001202717"/>
    </source>
</evidence>
<reference evidence="2 3" key="1">
    <citation type="submission" date="2023-01" db="EMBL/GenBank/DDBJ databases">
        <title>Psychroserpens ponticola sp. nov., isolated from seawater.</title>
        <authorList>
            <person name="Kristyanto S."/>
            <person name="Jung J."/>
            <person name="Kim J.M."/>
            <person name="Jeon C.O."/>
        </authorList>
    </citation>
    <scope>NUCLEOTIDE SEQUENCE [LARGE SCALE GENOMIC DNA]</scope>
    <source>
        <strain evidence="2 3">MSW6</strain>
    </source>
</reference>
<gene>
    <name evidence="2" type="ORF">MUN68_005935</name>
</gene>
<accession>A0ABY7S1M2</accession>